<dbReference type="KEGG" id="slw:BRW62_09030"/>
<dbReference type="EMBL" id="CP018092">
    <property type="protein sequence ID" value="ATS18864.1"/>
    <property type="molecule type" value="Genomic_DNA"/>
</dbReference>
<reference evidence="2" key="2">
    <citation type="journal article" date="2022" name="Front. Microbiol.">
        <title>Comparative Genomic Analysis Revealed Distinct Molecular Components and Organization of CO2-Concentrating Mechanism in Thermophilic Cyanobacteria.</title>
        <authorList>
            <person name="Tang J."/>
            <person name="Zhou H."/>
            <person name="Yao D."/>
            <person name="Riaz S."/>
            <person name="You D."/>
            <person name="Klepacz-Smolka A."/>
            <person name="Daroch M."/>
        </authorList>
    </citation>
    <scope>NUCLEOTIDE SEQUENCE [LARGE SCALE GENOMIC DNA]</scope>
    <source>
        <strain evidence="2">PCC 6715</strain>
    </source>
</reference>
<evidence type="ECO:0000313" key="1">
    <source>
        <dbReference type="EMBL" id="ATS18864.1"/>
    </source>
</evidence>
<dbReference type="AlphaFoldDB" id="A0A2D2Q2Y2"/>
<dbReference type="OrthoDB" id="461689at2"/>
<accession>A0A2D2Q2Y2</accession>
<reference evidence="1 2" key="1">
    <citation type="submission" date="2016-11" db="EMBL/GenBank/DDBJ databases">
        <title>Complete genome sequence of thermophilic cyanobacteria strain Synechococcus sp. PCC6715.</title>
        <authorList>
            <person name="Tang J."/>
            <person name="Daroch M."/>
            <person name="Liang Y."/>
            <person name="Jiang D."/>
            <person name="Shah M."/>
        </authorList>
    </citation>
    <scope>NUCLEOTIDE SEQUENCE [LARGE SCALE GENOMIC DNA]</scope>
    <source>
        <strain evidence="1 2">PCC 6715</strain>
    </source>
</reference>
<sequence>MTTEHPWYAAAQLLQPALIRLLDHLRRQLETSGWQGEYETVELPTSEPQVLYWLHLRRGDRHQRVNLWELCYEICFADYTPDLEYAGIHDFQVGEVTADMGLLDAAGEVDWHQLDQKAQRVVAAMFAGLEYPLD</sequence>
<dbReference type="Proteomes" id="UP000231057">
    <property type="component" value="Chromosome"/>
</dbReference>
<name>A0A2D2Q2Y2_PARLV</name>
<proteinExistence type="predicted"/>
<protein>
    <submittedName>
        <fullName evidence="1">Uncharacterized protein</fullName>
    </submittedName>
</protein>
<keyword evidence="2" id="KW-1185">Reference proteome</keyword>
<organism evidence="1 2">
    <name type="scientific">Parathermosynechococcus lividus PCC 6715</name>
    <dbReference type="NCBI Taxonomy" id="1917166"/>
    <lineage>
        <taxon>Bacteria</taxon>
        <taxon>Bacillati</taxon>
        <taxon>Cyanobacteriota</taxon>
        <taxon>Cyanophyceae</taxon>
        <taxon>Acaryochloridales</taxon>
        <taxon>Thermosynechococcaceae</taxon>
        <taxon>Parathermosynechococcus</taxon>
    </lineage>
</organism>
<dbReference type="RefSeq" id="WP_099799199.1">
    <property type="nucleotide sequence ID" value="NZ_CP018092.1"/>
</dbReference>
<gene>
    <name evidence="1" type="ORF">BRW62_09030</name>
</gene>
<evidence type="ECO:0000313" key="2">
    <source>
        <dbReference type="Proteomes" id="UP000231057"/>
    </source>
</evidence>